<dbReference type="InterPro" id="IPR029044">
    <property type="entry name" value="Nucleotide-diphossugar_trans"/>
</dbReference>
<gene>
    <name evidence="1" type="ORF">ACFFP0_15545</name>
</gene>
<evidence type="ECO:0000313" key="2">
    <source>
        <dbReference type="Proteomes" id="UP001589692"/>
    </source>
</evidence>
<accession>A0ABV6AK89</accession>
<dbReference type="Gene3D" id="3.90.550.10">
    <property type="entry name" value="Spore Coat Polysaccharide Biosynthesis Protein SpsA, Chain A"/>
    <property type="match status" value="1"/>
</dbReference>
<name>A0ABV6AK89_9HYPH</name>
<dbReference type="Proteomes" id="UP001589692">
    <property type="component" value="Unassembled WGS sequence"/>
</dbReference>
<protein>
    <recommendedName>
        <fullName evidence="3">Glycosyltransferase</fullName>
    </recommendedName>
</protein>
<organism evidence="1 2">
    <name type="scientific">Rhizobium puerariae</name>
    <dbReference type="NCBI Taxonomy" id="1585791"/>
    <lineage>
        <taxon>Bacteria</taxon>
        <taxon>Pseudomonadati</taxon>
        <taxon>Pseudomonadota</taxon>
        <taxon>Alphaproteobacteria</taxon>
        <taxon>Hyphomicrobiales</taxon>
        <taxon>Rhizobiaceae</taxon>
        <taxon>Rhizobium/Agrobacterium group</taxon>
        <taxon>Rhizobium</taxon>
    </lineage>
</organism>
<dbReference type="RefSeq" id="WP_377262381.1">
    <property type="nucleotide sequence ID" value="NZ_JBHMAA010000016.1"/>
</dbReference>
<proteinExistence type="predicted"/>
<reference evidence="1 2" key="1">
    <citation type="submission" date="2024-09" db="EMBL/GenBank/DDBJ databases">
        <authorList>
            <person name="Sun Q."/>
            <person name="Mori K."/>
        </authorList>
    </citation>
    <scope>NUCLEOTIDE SEQUENCE [LARGE SCALE GENOMIC DNA]</scope>
    <source>
        <strain evidence="1 2">TBRC 4938</strain>
    </source>
</reference>
<dbReference type="EMBL" id="JBHMAA010000016">
    <property type="protein sequence ID" value="MFB9950272.1"/>
    <property type="molecule type" value="Genomic_DNA"/>
</dbReference>
<evidence type="ECO:0008006" key="3">
    <source>
        <dbReference type="Google" id="ProtNLM"/>
    </source>
</evidence>
<comment type="caution">
    <text evidence="1">The sequence shown here is derived from an EMBL/GenBank/DDBJ whole genome shotgun (WGS) entry which is preliminary data.</text>
</comment>
<dbReference type="SUPFAM" id="SSF53448">
    <property type="entry name" value="Nucleotide-diphospho-sugar transferases"/>
    <property type="match status" value="1"/>
</dbReference>
<sequence>MFSSLVKCNGFSESEIFVFVDGPKTEIDAPHVKAVRDFVDGLPFPNIRKVFREKNMGLRHSIAAGVTSLCNEYGRVIVFEDDFELSPVTLDYFRQALDKYADNDRVWNIVAYMYRVPGMRARKEALVLPFTHPWGWATWDRAWRHFELDKPVPAPVLKSHSFKTFFSLAGLRDYPKMLEMAMNGRVNSWFIQWYYCMFRSGGVSVFPSQTLIRNTGIQDGTHGSSLNPYHRMVPRDELALEMPRLPDVVAVDYVALDTLIASRDAWSQRIIDILGRYKRTLKRMLNMK</sequence>
<evidence type="ECO:0000313" key="1">
    <source>
        <dbReference type="EMBL" id="MFB9950272.1"/>
    </source>
</evidence>
<keyword evidence="2" id="KW-1185">Reference proteome</keyword>